<gene>
    <name evidence="2" type="ORF">A2557_07140</name>
</gene>
<evidence type="ECO:0000313" key="2">
    <source>
        <dbReference type="EMBL" id="OGH04754.1"/>
    </source>
</evidence>
<sequence>MFTKAIKGMITGILVLGFSGVTMAEESVTPMPGHPQHEVEGAAGPVGVTGTLGVVSNYVWRGVEQTGTRTPAVQGSLDFSFAAVPGLAIGNWNSNAAGMTETDYYLSYTGAAGDLGYKAGLTLYSYEFKSFGTKTNADGTTANVAVQKEIFVGATFGSFSGTYYMVPSEDSTYGKGETADASVSLSWLDLGYSTEVLGLTTAITYGTGTYNQQWLNAGAAVESTAILTLSLSKSVSESVTASFNKTHVMTQSANGTGLHNEFWMGLSTTF</sequence>
<dbReference type="AlphaFoldDB" id="A0A1F6H382"/>
<accession>A0A1F6H382</accession>
<dbReference type="Pfam" id="PF09694">
    <property type="entry name" value="Gcw_chp"/>
    <property type="match status" value="1"/>
</dbReference>
<feature type="signal peptide" evidence="1">
    <location>
        <begin position="1"/>
        <end position="24"/>
    </location>
</feature>
<dbReference type="Proteomes" id="UP000177583">
    <property type="component" value="Unassembled WGS sequence"/>
</dbReference>
<protein>
    <recommendedName>
        <fullName evidence="4">Porin domain-containing protein</fullName>
    </recommendedName>
</protein>
<comment type="caution">
    <text evidence="2">The sequence shown here is derived from an EMBL/GenBank/DDBJ whole genome shotgun (WGS) entry which is preliminary data.</text>
</comment>
<proteinExistence type="predicted"/>
<evidence type="ECO:0000256" key="1">
    <source>
        <dbReference type="SAM" id="SignalP"/>
    </source>
</evidence>
<dbReference type="InterPro" id="IPR010239">
    <property type="entry name" value="CHP02001"/>
</dbReference>
<reference evidence="2 3" key="1">
    <citation type="journal article" date="2016" name="Nat. Commun.">
        <title>Thousands of microbial genomes shed light on interconnected biogeochemical processes in an aquifer system.</title>
        <authorList>
            <person name="Anantharaman K."/>
            <person name="Brown C.T."/>
            <person name="Hug L.A."/>
            <person name="Sharon I."/>
            <person name="Castelle C.J."/>
            <person name="Probst A.J."/>
            <person name="Thomas B.C."/>
            <person name="Singh A."/>
            <person name="Wilkins M.J."/>
            <person name="Karaoz U."/>
            <person name="Brodie E.L."/>
            <person name="Williams K.H."/>
            <person name="Hubbard S.S."/>
            <person name="Banfield J.F."/>
        </authorList>
    </citation>
    <scope>NUCLEOTIDE SEQUENCE [LARGE SCALE GENOMIC DNA]</scope>
</reference>
<name>A0A1F6H382_9PROT</name>
<keyword evidence="1" id="KW-0732">Signal</keyword>
<organism evidence="2 3">
    <name type="scientific">Candidatus Lambdaproteobacteria bacterium RIFOXYD2_FULL_56_26</name>
    <dbReference type="NCBI Taxonomy" id="1817773"/>
    <lineage>
        <taxon>Bacteria</taxon>
        <taxon>Pseudomonadati</taxon>
        <taxon>Pseudomonadota</taxon>
        <taxon>Candidatus Lambdaproteobacteria</taxon>
    </lineage>
</organism>
<dbReference type="EMBL" id="MFNF01000001">
    <property type="protein sequence ID" value="OGH04754.1"/>
    <property type="molecule type" value="Genomic_DNA"/>
</dbReference>
<evidence type="ECO:0008006" key="4">
    <source>
        <dbReference type="Google" id="ProtNLM"/>
    </source>
</evidence>
<evidence type="ECO:0000313" key="3">
    <source>
        <dbReference type="Proteomes" id="UP000177583"/>
    </source>
</evidence>
<feature type="chain" id="PRO_5009524931" description="Porin domain-containing protein" evidence="1">
    <location>
        <begin position="25"/>
        <end position="270"/>
    </location>
</feature>